<dbReference type="GO" id="GO:0015833">
    <property type="term" value="P:peptide transport"/>
    <property type="evidence" value="ECO:0007669"/>
    <property type="project" value="TreeGrafter"/>
</dbReference>
<name>A0A9D2AGW3_9BACT</name>
<gene>
    <name evidence="7" type="ORF">H9862_02685</name>
</gene>
<evidence type="ECO:0000256" key="4">
    <source>
        <dbReference type="ARBA" id="ARBA00022729"/>
    </source>
</evidence>
<dbReference type="SUPFAM" id="SSF53850">
    <property type="entry name" value="Periplasmic binding protein-like II"/>
    <property type="match status" value="1"/>
</dbReference>
<dbReference type="AlphaFoldDB" id="A0A9D2AGW3"/>
<keyword evidence="4" id="KW-0732">Signal</keyword>
<evidence type="ECO:0000256" key="1">
    <source>
        <dbReference type="ARBA" id="ARBA00004196"/>
    </source>
</evidence>
<evidence type="ECO:0000256" key="3">
    <source>
        <dbReference type="ARBA" id="ARBA00022448"/>
    </source>
</evidence>
<dbReference type="EMBL" id="DXFQ01000046">
    <property type="protein sequence ID" value="HIX19492.1"/>
    <property type="molecule type" value="Genomic_DNA"/>
</dbReference>
<comment type="similarity">
    <text evidence="2">Belongs to the bacterial solute-binding protein 5 family.</text>
</comment>
<dbReference type="PANTHER" id="PTHR30290">
    <property type="entry name" value="PERIPLASMIC BINDING COMPONENT OF ABC TRANSPORTER"/>
    <property type="match status" value="1"/>
</dbReference>
<dbReference type="Proteomes" id="UP000823964">
    <property type="component" value="Unassembled WGS sequence"/>
</dbReference>
<dbReference type="PANTHER" id="PTHR30290:SF10">
    <property type="entry name" value="PERIPLASMIC OLIGOPEPTIDE-BINDING PROTEIN-RELATED"/>
    <property type="match status" value="1"/>
</dbReference>
<reference evidence="7" key="1">
    <citation type="journal article" date="2021" name="PeerJ">
        <title>Extensive microbial diversity within the chicken gut microbiome revealed by metagenomics and culture.</title>
        <authorList>
            <person name="Gilroy R."/>
            <person name="Ravi A."/>
            <person name="Getino M."/>
            <person name="Pursley I."/>
            <person name="Horton D.L."/>
            <person name="Alikhan N.F."/>
            <person name="Baker D."/>
            <person name="Gharbi K."/>
            <person name="Hall N."/>
            <person name="Watson M."/>
            <person name="Adriaenssens E.M."/>
            <person name="Foster-Nyarko E."/>
            <person name="Jarju S."/>
            <person name="Secka A."/>
            <person name="Antonio M."/>
            <person name="Oren A."/>
            <person name="Chaudhuri R.R."/>
            <person name="La Ragione R."/>
            <person name="Hildebrand F."/>
            <person name="Pallen M.J."/>
        </authorList>
    </citation>
    <scope>NUCLEOTIDE SEQUENCE</scope>
    <source>
        <strain evidence="7">14975</strain>
    </source>
</reference>
<comment type="caution">
    <text evidence="7">The sequence shown here is derived from an EMBL/GenBank/DDBJ whole genome shotgun (WGS) entry which is preliminary data.</text>
</comment>
<evidence type="ECO:0000313" key="7">
    <source>
        <dbReference type="EMBL" id="HIX19492.1"/>
    </source>
</evidence>
<dbReference type="GO" id="GO:0030313">
    <property type="term" value="C:cell envelope"/>
    <property type="evidence" value="ECO:0007669"/>
    <property type="project" value="UniProtKB-SubCell"/>
</dbReference>
<dbReference type="InterPro" id="IPR039424">
    <property type="entry name" value="SBP_5"/>
</dbReference>
<evidence type="ECO:0000256" key="2">
    <source>
        <dbReference type="ARBA" id="ARBA00005695"/>
    </source>
</evidence>
<keyword evidence="3" id="KW-0813">Transport</keyword>
<reference evidence="7" key="2">
    <citation type="submission" date="2021-04" db="EMBL/GenBank/DDBJ databases">
        <authorList>
            <person name="Gilroy R."/>
        </authorList>
    </citation>
    <scope>NUCLEOTIDE SEQUENCE</scope>
    <source>
        <strain evidence="7">14975</strain>
    </source>
</reference>
<comment type="subcellular location">
    <subcellularLocation>
        <location evidence="1">Cell envelope</location>
    </subcellularLocation>
</comment>
<accession>A0A9D2AGW3</accession>
<dbReference type="GO" id="GO:1904680">
    <property type="term" value="F:peptide transmembrane transporter activity"/>
    <property type="evidence" value="ECO:0007669"/>
    <property type="project" value="TreeGrafter"/>
</dbReference>
<evidence type="ECO:0000259" key="6">
    <source>
        <dbReference type="Pfam" id="PF00496"/>
    </source>
</evidence>
<dbReference type="Gene3D" id="3.10.105.10">
    <property type="entry name" value="Dipeptide-binding Protein, Domain 3"/>
    <property type="match status" value="1"/>
</dbReference>
<dbReference type="InterPro" id="IPR000914">
    <property type="entry name" value="SBP_5_dom"/>
</dbReference>
<dbReference type="Pfam" id="PF00496">
    <property type="entry name" value="SBP_bac_5"/>
    <property type="match status" value="1"/>
</dbReference>
<feature type="domain" description="Solute-binding protein family 5" evidence="6">
    <location>
        <begin position="146"/>
        <end position="521"/>
    </location>
</feature>
<sequence>MKTRWLVAAALVVLLLFALRLCRCSGTAGSAPPAQTAARLLPPADYPAELWRDTHTPPRPEALHILRGSEDELPAELHWQRGLEEPEIGDPAALKGGCLRLSNAGPFPANFLAFGSPSPQFFHYNCFERIELPLVESHPVTGRAIPGVACAWATQGRCVFFRLDAEARYSNGRPVRAGDYALGAHLRRRLAEMGGPAADAAAQEAGLAEIRVLADDLLMVKLRHEAGDRAPLQAAALLHAAEPSFYADFGSDYTELYRQRIPPTSGAYTIGRIERGRMIELRRVAGWWAEKRRYRRYTCNVDAIEHHFLTDEAQAREFLLRGKLDLLQTRDLVAWRDQFESGTHPAVRDGLIELHRFRADYPMPPYGIAFNTKRLPDADLRRGIMQAMDMPGVLELLYLGEGEQLGTFSSGYGALTPRHTPSCRYDPAAARAAFARAGYGEAGSDGILRRADGQRLSVRLGYTPSEKNSAAASLLAQRAAACGLELRLEPLPWQLSASQLQRGEHELIFWATMASSPLPDYRRFFTSDARGYDAPFLLADARMDAAVAAMEQAGSDAERAAAMAEVDRLVAELAVWLPGHKENLVLLACRSHVRFPDCDSCRFSTPGPYEVAEAHLYWIDPQRLGRGAGHEVSQVHEAAVRPPAAEAGQSPADPPTQAPEAEPPSAEATPCAAEAEQASAETPAQAPEAEPLSAEATPCASDTEPLSAETSPPR</sequence>
<protein>
    <recommendedName>
        <fullName evidence="6">Solute-binding protein family 5 domain-containing protein</fullName>
    </recommendedName>
</protein>
<evidence type="ECO:0000256" key="5">
    <source>
        <dbReference type="SAM" id="MobiDB-lite"/>
    </source>
</evidence>
<dbReference type="Gene3D" id="3.40.190.10">
    <property type="entry name" value="Periplasmic binding protein-like II"/>
    <property type="match status" value="1"/>
</dbReference>
<feature type="region of interest" description="Disordered" evidence="5">
    <location>
        <begin position="628"/>
        <end position="714"/>
    </location>
</feature>
<feature type="compositionally biased region" description="Low complexity" evidence="5">
    <location>
        <begin position="658"/>
        <end position="691"/>
    </location>
</feature>
<organism evidence="7 8">
    <name type="scientific">Candidatus Akkermansia intestinigallinarum</name>
    <dbReference type="NCBI Taxonomy" id="2838431"/>
    <lineage>
        <taxon>Bacteria</taxon>
        <taxon>Pseudomonadati</taxon>
        <taxon>Verrucomicrobiota</taxon>
        <taxon>Verrucomicrobiia</taxon>
        <taxon>Verrucomicrobiales</taxon>
        <taxon>Akkermansiaceae</taxon>
        <taxon>Akkermansia</taxon>
    </lineage>
</organism>
<proteinExistence type="inferred from homology"/>
<evidence type="ECO:0000313" key="8">
    <source>
        <dbReference type="Proteomes" id="UP000823964"/>
    </source>
</evidence>